<dbReference type="InterPro" id="IPR014001">
    <property type="entry name" value="Helicase_ATP-bd"/>
</dbReference>
<accession>A0AA38X8D1</accession>
<organism evidence="7 8">
    <name type="scientific">Cladophialophora chaetospira</name>
    <dbReference type="NCBI Taxonomy" id="386627"/>
    <lineage>
        <taxon>Eukaryota</taxon>
        <taxon>Fungi</taxon>
        <taxon>Dikarya</taxon>
        <taxon>Ascomycota</taxon>
        <taxon>Pezizomycotina</taxon>
        <taxon>Eurotiomycetes</taxon>
        <taxon>Chaetothyriomycetidae</taxon>
        <taxon>Chaetothyriales</taxon>
        <taxon>Herpotrichiellaceae</taxon>
        <taxon>Cladophialophora</taxon>
    </lineage>
</organism>
<proteinExistence type="predicted"/>
<keyword evidence="1" id="KW-0547">Nucleotide-binding</keyword>
<keyword evidence="2" id="KW-0378">Hydrolase</keyword>
<dbReference type="GO" id="GO:0005524">
    <property type="term" value="F:ATP binding"/>
    <property type="evidence" value="ECO:0007669"/>
    <property type="project" value="UniProtKB-KW"/>
</dbReference>
<evidence type="ECO:0000313" key="8">
    <source>
        <dbReference type="Proteomes" id="UP001172673"/>
    </source>
</evidence>
<dbReference type="PROSITE" id="PS51194">
    <property type="entry name" value="HELICASE_CTER"/>
    <property type="match status" value="1"/>
</dbReference>
<feature type="domain" description="Helicase C-terminal" evidence="6">
    <location>
        <begin position="942"/>
        <end position="1090"/>
    </location>
</feature>
<dbReference type="PANTHER" id="PTHR45626:SF51">
    <property type="entry name" value="SNF2-RELATED DOMAIN-CONTAINING PROTEIN"/>
    <property type="match status" value="1"/>
</dbReference>
<dbReference type="InterPro" id="IPR027417">
    <property type="entry name" value="P-loop_NTPase"/>
</dbReference>
<dbReference type="SUPFAM" id="SSF52540">
    <property type="entry name" value="P-loop containing nucleoside triphosphate hydrolases"/>
    <property type="match status" value="2"/>
</dbReference>
<feature type="domain" description="Helicase ATP-binding" evidence="5">
    <location>
        <begin position="428"/>
        <end position="571"/>
    </location>
</feature>
<protein>
    <recommendedName>
        <fullName evidence="9">SNF2 family helicase</fullName>
    </recommendedName>
</protein>
<dbReference type="SMART" id="SM00487">
    <property type="entry name" value="DEXDc"/>
    <property type="match status" value="1"/>
</dbReference>
<dbReference type="Pfam" id="PF00176">
    <property type="entry name" value="SNF2-rel_dom"/>
    <property type="match status" value="1"/>
</dbReference>
<dbReference type="AlphaFoldDB" id="A0AA38X8D1"/>
<evidence type="ECO:0000256" key="3">
    <source>
        <dbReference type="ARBA" id="ARBA00022840"/>
    </source>
</evidence>
<feature type="region of interest" description="Disordered" evidence="4">
    <location>
        <begin position="1"/>
        <end position="46"/>
    </location>
</feature>
<feature type="region of interest" description="Disordered" evidence="4">
    <location>
        <begin position="1131"/>
        <end position="1173"/>
    </location>
</feature>
<dbReference type="GO" id="GO:0008094">
    <property type="term" value="F:ATP-dependent activity, acting on DNA"/>
    <property type="evidence" value="ECO:0007669"/>
    <property type="project" value="TreeGrafter"/>
</dbReference>
<feature type="region of interest" description="Disordered" evidence="4">
    <location>
        <begin position="858"/>
        <end position="922"/>
    </location>
</feature>
<dbReference type="Gene3D" id="3.40.50.300">
    <property type="entry name" value="P-loop containing nucleotide triphosphate hydrolases"/>
    <property type="match status" value="2"/>
</dbReference>
<evidence type="ECO:0000313" key="7">
    <source>
        <dbReference type="EMBL" id="KAJ9608659.1"/>
    </source>
</evidence>
<dbReference type="PANTHER" id="PTHR45626">
    <property type="entry name" value="TRANSCRIPTION TERMINATION FACTOR 2-RELATED"/>
    <property type="match status" value="1"/>
</dbReference>
<evidence type="ECO:0000259" key="6">
    <source>
        <dbReference type="PROSITE" id="PS51194"/>
    </source>
</evidence>
<dbReference type="InterPro" id="IPR049730">
    <property type="entry name" value="SNF2/RAD54-like_C"/>
</dbReference>
<evidence type="ECO:0000256" key="2">
    <source>
        <dbReference type="ARBA" id="ARBA00022801"/>
    </source>
</evidence>
<keyword evidence="3" id="KW-0067">ATP-binding</keyword>
<feature type="compositionally biased region" description="Basic and acidic residues" evidence="4">
    <location>
        <begin position="1"/>
        <end position="10"/>
    </location>
</feature>
<dbReference type="InterPro" id="IPR001650">
    <property type="entry name" value="Helicase_C-like"/>
</dbReference>
<dbReference type="InterPro" id="IPR050628">
    <property type="entry name" value="SNF2_RAD54_helicase_TF"/>
</dbReference>
<evidence type="ECO:0000259" key="5">
    <source>
        <dbReference type="PROSITE" id="PS51192"/>
    </source>
</evidence>
<keyword evidence="8" id="KW-1185">Reference proteome</keyword>
<dbReference type="GO" id="GO:0006281">
    <property type="term" value="P:DNA repair"/>
    <property type="evidence" value="ECO:0007669"/>
    <property type="project" value="TreeGrafter"/>
</dbReference>
<dbReference type="EMBL" id="JAPDRK010000009">
    <property type="protein sequence ID" value="KAJ9608659.1"/>
    <property type="molecule type" value="Genomic_DNA"/>
</dbReference>
<evidence type="ECO:0000256" key="1">
    <source>
        <dbReference type="ARBA" id="ARBA00022741"/>
    </source>
</evidence>
<reference evidence="7" key="1">
    <citation type="submission" date="2022-10" db="EMBL/GenBank/DDBJ databases">
        <title>Culturing micro-colonial fungi from biological soil crusts in the Mojave desert and describing Neophaeococcomyces mojavensis, and introducing the new genera and species Taxawa tesnikishii.</title>
        <authorList>
            <person name="Kurbessoian T."/>
            <person name="Stajich J.E."/>
        </authorList>
    </citation>
    <scope>NUCLEOTIDE SEQUENCE</scope>
    <source>
        <strain evidence="7">TK_41</strain>
    </source>
</reference>
<dbReference type="GO" id="GO:0005634">
    <property type="term" value="C:nucleus"/>
    <property type="evidence" value="ECO:0007669"/>
    <property type="project" value="TreeGrafter"/>
</dbReference>
<feature type="compositionally biased region" description="Basic and acidic residues" evidence="4">
    <location>
        <begin position="858"/>
        <end position="870"/>
    </location>
</feature>
<dbReference type="InterPro" id="IPR000330">
    <property type="entry name" value="SNF2_N"/>
</dbReference>
<comment type="caution">
    <text evidence="7">The sequence shown here is derived from an EMBL/GenBank/DDBJ whole genome shotgun (WGS) entry which is preliminary data.</text>
</comment>
<dbReference type="PROSITE" id="PS51192">
    <property type="entry name" value="HELICASE_ATP_BIND_1"/>
    <property type="match status" value="1"/>
</dbReference>
<evidence type="ECO:0000256" key="4">
    <source>
        <dbReference type="SAM" id="MobiDB-lite"/>
    </source>
</evidence>
<feature type="compositionally biased region" description="Polar residues" evidence="4">
    <location>
        <begin position="890"/>
        <end position="908"/>
    </location>
</feature>
<feature type="compositionally biased region" description="Basic and acidic residues" evidence="4">
    <location>
        <begin position="1131"/>
        <end position="1142"/>
    </location>
</feature>
<evidence type="ECO:0008006" key="9">
    <source>
        <dbReference type="Google" id="ProtNLM"/>
    </source>
</evidence>
<dbReference type="Proteomes" id="UP001172673">
    <property type="component" value="Unassembled WGS sequence"/>
</dbReference>
<feature type="region of interest" description="Disordered" evidence="4">
    <location>
        <begin position="1211"/>
        <end position="1231"/>
    </location>
</feature>
<dbReference type="Pfam" id="PF00271">
    <property type="entry name" value="Helicase_C"/>
    <property type="match status" value="1"/>
</dbReference>
<dbReference type="CDD" id="cd18008">
    <property type="entry name" value="DEXDc_SHPRH-like"/>
    <property type="match status" value="1"/>
</dbReference>
<dbReference type="CDD" id="cd18793">
    <property type="entry name" value="SF2_C_SNF"/>
    <property type="match status" value="1"/>
</dbReference>
<name>A0AA38X8D1_9EURO</name>
<dbReference type="GO" id="GO:0016787">
    <property type="term" value="F:hydrolase activity"/>
    <property type="evidence" value="ECO:0007669"/>
    <property type="project" value="UniProtKB-KW"/>
</dbReference>
<gene>
    <name evidence="7" type="ORF">H2200_006430</name>
</gene>
<feature type="compositionally biased region" description="Polar residues" evidence="4">
    <location>
        <begin position="871"/>
        <end position="881"/>
    </location>
</feature>
<sequence>MSDIEERSGDDGGDQLFDPDHFFLGPSSINDKDAEEASLELEPSSPASDLLAYQEYLSLGSPTLRNDPESATMCQDHPSSPDIVEDHLALGAIRLFRRSDLNLGNWRMVGPREPPYPHPKLTKGESRGWIKTTFLPHVNSPDYASLRVHALPEDVNRGSRGSIKDFRGVLSFLADFIDTSVAAWNSNYDPKSPLQTYKQPDLSQEESLFYTFNTLSSPQTTLDDAGDVVHNQQAMHNVFYDNIAGLKTPLYPYQKRSMAAMLQKEVHPSKSRDPRKPELEDLNGTKFFFDVHDGVLLRHPHLYSECRGGILGETMGYGKTLICIALILATRGHYPGIPEGRVNAIPEEYNERPPTLLALAAKKIKQAGVPWKAHFANLENDGYHFDRCTEALAKYDGEYAEPVFHALTPDRKNKKREDFRMLRRTFATLLIVPPNLLVQWQQEIEKHTHSDALDVLVIDSSTKDIPYWRTLISYDIVLITKARFEQEYRDDHLNQGRRRKGEEKFSSQLTELRWLRVICDEGHGFAGSSYKTHAIAMLDKMSVERRWVVSGTPSHSLHGVEVNLALNDSKNDTETSRSDSIAVALQRRKTKDAADEELKDMERLRAIVVNFLKVQPWANQKGADFADWKKYLHPFDASQNRRFAPALKAILQSLIVRHRIEDVDSDLCLPPLHNATVSLEPTYYDKVSMNLFRMVLTSNAVTSERLDEDYMFQPKNRKYLDELITNLRRSSFHWVGFSEHDVTEALRVSNKYLDEHLETILDEDGALLTEAIINGDRALNDSGWRAFSFYHEIGVFVRDFPEDAAQAWALDNEISNPLLLGTKQAREAQQHVVKRLEGSDPGAGLTGAGLRAMFAARDRAREEQTAREQARANTTSKSPTAGASEEPKAKTQNARSSSAGQPVTTAIDSPTRKRSSSKTDMVLPPNLARSKIIGFTSAKLNYLCSRVMILQDAEKIIIFYDSNNIAFWIAEALELLSVKFLIYANTLSVARRAQYLATFNQSEVFRVLLMDLKQASHGLHVAAATRIFIVSPIWQPDVESQAIKRAHRIGQTRPVFVETLVLKGTLEEKILQRRRQMSNAELVKAEKSLLDDDTMSGIIRGEGFLKIGDGEKAEMRGGKLDSPVPLFERRDGPFAADGRDDSDLILGVEGEGAPRKRRKAQGKNTGKDKGKGKAVMFAAADSLLSPPSTPAAQPRSSIFGGASSVATTVPKKSVGCLTDNSTDSASGGMAG</sequence>